<dbReference type="InterPro" id="IPR004360">
    <property type="entry name" value="Glyas_Fos-R_dOase_dom"/>
</dbReference>
<evidence type="ECO:0000313" key="3">
    <source>
        <dbReference type="Proteomes" id="UP000812961"/>
    </source>
</evidence>
<dbReference type="InterPro" id="IPR029068">
    <property type="entry name" value="Glyas_Bleomycin-R_OHBP_Dase"/>
</dbReference>
<dbReference type="Pfam" id="PF00903">
    <property type="entry name" value="Glyoxalase"/>
    <property type="match status" value="1"/>
</dbReference>
<dbReference type="Proteomes" id="UP000812961">
    <property type="component" value="Unassembled WGS sequence"/>
</dbReference>
<dbReference type="SUPFAM" id="SSF54593">
    <property type="entry name" value="Glyoxalase/Bleomycin resistance protein/Dihydroxybiphenyl dioxygenase"/>
    <property type="match status" value="1"/>
</dbReference>
<dbReference type="Gene3D" id="3.10.180.10">
    <property type="entry name" value="2,3-Dihydroxybiphenyl 1,2-Dioxygenase, domain 1"/>
    <property type="match status" value="1"/>
</dbReference>
<accession>A0ABS7GA60</accession>
<dbReference type="InterPro" id="IPR037523">
    <property type="entry name" value="VOC_core"/>
</dbReference>
<proteinExistence type="predicted"/>
<name>A0ABS7GA60_9BACT</name>
<organism evidence="2 3">
    <name type="scientific">Chitinophaga rhizophila</name>
    <dbReference type="NCBI Taxonomy" id="2866212"/>
    <lineage>
        <taxon>Bacteria</taxon>
        <taxon>Pseudomonadati</taxon>
        <taxon>Bacteroidota</taxon>
        <taxon>Chitinophagia</taxon>
        <taxon>Chitinophagales</taxon>
        <taxon>Chitinophagaceae</taxon>
        <taxon>Chitinophaga</taxon>
    </lineage>
</organism>
<comment type="caution">
    <text evidence="2">The sequence shown here is derived from an EMBL/GenBank/DDBJ whole genome shotgun (WGS) entry which is preliminary data.</text>
</comment>
<sequence length="126" mass="14062">MFRHTKAFSSFSVNDIAKAKTFYAETLGLDVEEMDGMLQLNINGGGHILIYPKDNHTPATYTILNFPVKNIDEAVDGLSARGVHFLQYEAPIKTDEKGICRTGEPFIAWFKDPSGNIISILQREKA</sequence>
<evidence type="ECO:0000313" key="2">
    <source>
        <dbReference type="EMBL" id="MBW8683612.1"/>
    </source>
</evidence>
<protein>
    <submittedName>
        <fullName evidence="2">VOC family protein</fullName>
    </submittedName>
</protein>
<keyword evidence="3" id="KW-1185">Reference proteome</keyword>
<gene>
    <name evidence="2" type="ORF">K1Y79_04640</name>
</gene>
<feature type="domain" description="VOC" evidence="1">
    <location>
        <begin position="1"/>
        <end position="123"/>
    </location>
</feature>
<evidence type="ECO:0000259" key="1">
    <source>
        <dbReference type="PROSITE" id="PS51819"/>
    </source>
</evidence>
<dbReference type="RefSeq" id="WP_220248827.1">
    <property type="nucleotide sequence ID" value="NZ_JAICCF010000001.1"/>
</dbReference>
<dbReference type="PROSITE" id="PS51819">
    <property type="entry name" value="VOC"/>
    <property type="match status" value="1"/>
</dbReference>
<dbReference type="EMBL" id="JAICCF010000001">
    <property type="protein sequence ID" value="MBW8683612.1"/>
    <property type="molecule type" value="Genomic_DNA"/>
</dbReference>
<reference evidence="2 3" key="1">
    <citation type="submission" date="2021-08" db="EMBL/GenBank/DDBJ databases">
        <title>The genome sequence of Chitinophaga sp. B61.</title>
        <authorList>
            <person name="Zhang X."/>
        </authorList>
    </citation>
    <scope>NUCLEOTIDE SEQUENCE [LARGE SCALE GENOMIC DNA]</scope>
    <source>
        <strain evidence="2 3">B61</strain>
    </source>
</reference>